<dbReference type="AlphaFoldDB" id="A0A2U2BY13"/>
<comment type="caution">
    <text evidence="1">The sequence shown here is derived from an EMBL/GenBank/DDBJ whole genome shotgun (WGS) entry which is preliminary data.</text>
</comment>
<accession>A0A2U2BY13</accession>
<dbReference type="EMBL" id="QEXV01000001">
    <property type="protein sequence ID" value="PWE18901.1"/>
    <property type="molecule type" value="Genomic_DNA"/>
</dbReference>
<dbReference type="InterPro" id="IPR009923">
    <property type="entry name" value="Dodecin"/>
</dbReference>
<dbReference type="InterPro" id="IPR036694">
    <property type="entry name" value="Dodecin-like_sf"/>
</dbReference>
<dbReference type="Gene3D" id="3.30.1660.10">
    <property type="entry name" value="Flavin-binding protein dodecin"/>
    <property type="match status" value="1"/>
</dbReference>
<dbReference type="Pfam" id="PF07311">
    <property type="entry name" value="Dodecin"/>
    <property type="match status" value="1"/>
</dbReference>
<proteinExistence type="predicted"/>
<evidence type="ECO:0000313" key="1">
    <source>
        <dbReference type="EMBL" id="PWE18901.1"/>
    </source>
</evidence>
<dbReference type="RefSeq" id="WP_109252175.1">
    <property type="nucleotide sequence ID" value="NZ_QEXV01000001.1"/>
</dbReference>
<name>A0A2U2BY13_9PROT</name>
<dbReference type="PANTHER" id="PTHR39324:SF1">
    <property type="entry name" value="CALCIUM DODECIN"/>
    <property type="match status" value="1"/>
</dbReference>
<dbReference type="OrthoDB" id="9805449at2"/>
<dbReference type="InterPro" id="IPR025543">
    <property type="entry name" value="Dodecin-like"/>
</dbReference>
<keyword evidence="2" id="KW-1185">Reference proteome</keyword>
<evidence type="ECO:0000313" key="2">
    <source>
        <dbReference type="Proteomes" id="UP000245168"/>
    </source>
</evidence>
<gene>
    <name evidence="1" type="ORF">DDZ18_00080</name>
</gene>
<dbReference type="Proteomes" id="UP000245168">
    <property type="component" value="Unassembled WGS sequence"/>
</dbReference>
<reference evidence="2" key="1">
    <citation type="submission" date="2018-05" db="EMBL/GenBank/DDBJ databases">
        <authorList>
            <person name="Liu B.-T."/>
        </authorList>
    </citation>
    <scope>NUCLEOTIDE SEQUENCE [LARGE SCALE GENOMIC DNA]</scope>
    <source>
        <strain evidence="2">WD6-1</strain>
    </source>
</reference>
<organism evidence="1 2">
    <name type="scientific">Marinicauda salina</name>
    <dbReference type="NCBI Taxonomy" id="2135793"/>
    <lineage>
        <taxon>Bacteria</taxon>
        <taxon>Pseudomonadati</taxon>
        <taxon>Pseudomonadota</taxon>
        <taxon>Alphaproteobacteria</taxon>
        <taxon>Maricaulales</taxon>
        <taxon>Maricaulaceae</taxon>
        <taxon>Marinicauda</taxon>
    </lineage>
</organism>
<dbReference type="SUPFAM" id="SSF89807">
    <property type="entry name" value="Dodecin-like"/>
    <property type="match status" value="1"/>
</dbReference>
<sequence length="68" mass="7455">MTVARVTEISTTSPKSFDDAVEQGIARASKTLRGVKSAWVKDMNVSVDNGKITHYRVNLLVTFVLDDA</sequence>
<protein>
    <submittedName>
        <fullName evidence="1">Dodecin domain-containing protein</fullName>
    </submittedName>
</protein>
<dbReference type="PANTHER" id="PTHR39324">
    <property type="entry name" value="CALCIUM DODECIN"/>
    <property type="match status" value="1"/>
</dbReference>